<protein>
    <recommendedName>
        <fullName evidence="7">Photosystem II reaction center protein Psb30</fullName>
    </recommendedName>
    <alternativeName>
        <fullName evidence="7">Photosystem II reaction center protein Ycf12</fullName>
    </alternativeName>
</protein>
<organism evidence="8 9">
    <name type="scientific">Bathycoccus prasinos</name>
    <dbReference type="NCBI Taxonomy" id="41875"/>
    <lineage>
        <taxon>Eukaryota</taxon>
        <taxon>Viridiplantae</taxon>
        <taxon>Chlorophyta</taxon>
        <taxon>Mamiellophyceae</taxon>
        <taxon>Mamiellales</taxon>
        <taxon>Bathycoccaceae</taxon>
        <taxon>Bathycoccus</taxon>
    </lineage>
</organism>
<evidence type="ECO:0000256" key="4">
    <source>
        <dbReference type="ARBA" id="ARBA00022989"/>
    </source>
</evidence>
<dbReference type="GeneID" id="20314135"/>
<keyword evidence="8" id="KW-0150">Chloroplast</keyword>
<evidence type="ECO:0000313" key="9">
    <source>
        <dbReference type="Proteomes" id="UP000198341"/>
    </source>
</evidence>
<dbReference type="AlphaFoldDB" id="K8FHJ2"/>
<comment type="subunit">
    <text evidence="7">PSII is composed of 1 copy each of membrane proteins PsbA, PsbB, PsbC, PsbD, PsbE, PsbF, PsbH, PsbI, PsbJ, PsbK, PsbL, PsbM, PsbT, PsbX, PsbY, PsbZ, Psb30/Ycf12, peripheral proteins of the oxygen-evolving complex and a large number of cofactors. It forms dimeric complexes.</text>
</comment>
<keyword evidence="4 7" id="KW-1133">Transmembrane helix</keyword>
<evidence type="ECO:0000256" key="5">
    <source>
        <dbReference type="ARBA" id="ARBA00023136"/>
    </source>
</evidence>
<evidence type="ECO:0000256" key="3">
    <source>
        <dbReference type="ARBA" id="ARBA00022692"/>
    </source>
</evidence>
<comment type="similarity">
    <text evidence="7">Belongs to the Psb30/Ycf12 family.</text>
</comment>
<accession>K8FHJ2</accession>
<comment type="subcellular location">
    <subcellularLocation>
        <location evidence="1">Membrane</location>
        <topology evidence="1">Single-pass membrane protein</topology>
    </subcellularLocation>
    <subcellularLocation>
        <location evidence="7">Plastid</location>
        <location evidence="7">Chloroplast thylakoid membrane</location>
        <topology evidence="7">Single-pass membrane protein</topology>
    </subcellularLocation>
</comment>
<dbReference type="EMBL" id="FO082259">
    <property type="protein sequence ID" value="CCO65894.1"/>
    <property type="molecule type" value="Genomic_DNA"/>
</dbReference>
<reference evidence="8 9" key="1">
    <citation type="submission" date="2011-10" db="EMBL/GenBank/DDBJ databases">
        <authorList>
            <person name="Genoscope - CEA"/>
        </authorList>
    </citation>
    <scope>NUCLEOTIDE SEQUENCE [LARGE SCALE GENOMIC DNA]</scope>
    <source>
        <strain evidence="8 9">RCC 1105</strain>
    </source>
</reference>
<dbReference type="KEGG" id="bpg:BathyCg00288"/>
<keyword evidence="6 7" id="KW-0604">Photosystem II</keyword>
<dbReference type="GO" id="GO:0009523">
    <property type="term" value="C:photosystem II"/>
    <property type="evidence" value="ECO:0007669"/>
    <property type="project" value="UniProtKB-KW"/>
</dbReference>
<comment type="function">
    <text evidence="7">A core subunit of photosystem II (PSII), probably helps stabilize the reaction center.</text>
</comment>
<evidence type="ECO:0000256" key="1">
    <source>
        <dbReference type="ARBA" id="ARBA00004167"/>
    </source>
</evidence>
<keyword evidence="2 7" id="KW-0602">Photosynthesis</keyword>
<dbReference type="HAMAP" id="MF_01329">
    <property type="entry name" value="PSII_Psb30_Ycf12"/>
    <property type="match status" value="1"/>
</dbReference>
<dbReference type="NCBIfam" id="NF010239">
    <property type="entry name" value="PRK13686.1"/>
    <property type="match status" value="1"/>
</dbReference>
<keyword evidence="8" id="KW-0934">Plastid</keyword>
<evidence type="ECO:0000256" key="2">
    <source>
        <dbReference type="ARBA" id="ARBA00022531"/>
    </source>
</evidence>
<keyword evidence="7" id="KW-0793">Thylakoid</keyword>
<geneLocation type="chloroplast" evidence="8"/>
<proteinExistence type="inferred from homology"/>
<evidence type="ECO:0000313" key="8">
    <source>
        <dbReference type="EMBL" id="CCO65894.1"/>
    </source>
</evidence>
<dbReference type="OrthoDB" id="2015184at2759"/>
<dbReference type="Pfam" id="PF05969">
    <property type="entry name" value="PSII_Ycf12"/>
    <property type="match status" value="1"/>
</dbReference>
<gene>
    <name evidence="8" type="primary">Ycf12</name>
    <name evidence="7" type="synonym">psb30</name>
    <name evidence="7" type="synonym">ycf12</name>
    <name evidence="8" type="ordered locus">BathyCg00288</name>
</gene>
<dbReference type="GO" id="GO:0009535">
    <property type="term" value="C:chloroplast thylakoid membrane"/>
    <property type="evidence" value="ECO:0007669"/>
    <property type="project" value="UniProtKB-SubCell"/>
</dbReference>
<evidence type="ECO:0000256" key="7">
    <source>
        <dbReference type="HAMAP-Rule" id="MF_01329"/>
    </source>
</evidence>
<feature type="transmembrane region" description="Helical" evidence="7">
    <location>
        <begin position="6"/>
        <end position="28"/>
    </location>
</feature>
<dbReference type="InterPro" id="IPR010284">
    <property type="entry name" value="PSII_Ycf12_core-subunit"/>
</dbReference>
<dbReference type="Proteomes" id="UP000198341">
    <property type="component" value="Chloroplast Pltd"/>
</dbReference>
<evidence type="ECO:0000256" key="6">
    <source>
        <dbReference type="ARBA" id="ARBA00023276"/>
    </source>
</evidence>
<dbReference type="STRING" id="41875.K8FHJ2"/>
<keyword evidence="9" id="KW-1185">Reference proteome</keyword>
<name>K8FHJ2_9CHLO</name>
<dbReference type="RefSeq" id="YP_009056868.1">
    <property type="nucleotide sequence ID" value="NC_024811.1"/>
</dbReference>
<sequence length="33" mass="3321">MNLELIGQLVSVALIVGAGPIVVAALYVRGGNL</sequence>
<keyword evidence="5 7" id="KW-0472">Membrane</keyword>
<keyword evidence="3 7" id="KW-0812">Transmembrane</keyword>
<dbReference type="GO" id="GO:0015979">
    <property type="term" value="P:photosynthesis"/>
    <property type="evidence" value="ECO:0007669"/>
    <property type="project" value="UniProtKB-KW"/>
</dbReference>